<evidence type="ECO:0000313" key="1">
    <source>
        <dbReference type="EMBL" id="CAH1955917.1"/>
    </source>
</evidence>
<name>A0A9P0JRV6_ACAOB</name>
<protein>
    <submittedName>
        <fullName evidence="1">Uncharacterized protein</fullName>
    </submittedName>
</protein>
<reference evidence="1" key="1">
    <citation type="submission" date="2022-03" db="EMBL/GenBank/DDBJ databases">
        <authorList>
            <person name="Sayadi A."/>
        </authorList>
    </citation>
    <scope>NUCLEOTIDE SEQUENCE</scope>
</reference>
<proteinExistence type="predicted"/>
<comment type="caution">
    <text evidence="1">The sequence shown here is derived from an EMBL/GenBank/DDBJ whole genome shotgun (WGS) entry which is preliminary data.</text>
</comment>
<gene>
    <name evidence="1" type="ORF">ACAOBT_LOCUS1322</name>
</gene>
<dbReference type="EMBL" id="CAKOFQ010006663">
    <property type="protein sequence ID" value="CAH1955917.1"/>
    <property type="molecule type" value="Genomic_DNA"/>
</dbReference>
<accession>A0A9P0JRV6</accession>
<dbReference type="AlphaFoldDB" id="A0A9P0JRV6"/>
<dbReference type="Proteomes" id="UP001152888">
    <property type="component" value="Unassembled WGS sequence"/>
</dbReference>
<keyword evidence="2" id="KW-1185">Reference proteome</keyword>
<evidence type="ECO:0000313" key="2">
    <source>
        <dbReference type="Proteomes" id="UP001152888"/>
    </source>
</evidence>
<organism evidence="1 2">
    <name type="scientific">Acanthoscelides obtectus</name>
    <name type="common">Bean weevil</name>
    <name type="synonym">Bruchus obtectus</name>
    <dbReference type="NCBI Taxonomy" id="200917"/>
    <lineage>
        <taxon>Eukaryota</taxon>
        <taxon>Metazoa</taxon>
        <taxon>Ecdysozoa</taxon>
        <taxon>Arthropoda</taxon>
        <taxon>Hexapoda</taxon>
        <taxon>Insecta</taxon>
        <taxon>Pterygota</taxon>
        <taxon>Neoptera</taxon>
        <taxon>Endopterygota</taxon>
        <taxon>Coleoptera</taxon>
        <taxon>Polyphaga</taxon>
        <taxon>Cucujiformia</taxon>
        <taxon>Chrysomeloidea</taxon>
        <taxon>Chrysomelidae</taxon>
        <taxon>Bruchinae</taxon>
        <taxon>Bruchini</taxon>
        <taxon>Acanthoscelides</taxon>
    </lineage>
</organism>
<sequence>MHNSFFQTYLFLKRKATTSRILCTGRKVVQNSARVQSEGSIS</sequence>